<proteinExistence type="predicted"/>
<dbReference type="RefSeq" id="WP_106161627.1">
    <property type="nucleotide sequence ID" value="NZ_CP136704.1"/>
</dbReference>
<keyword evidence="6" id="KW-1185">Reference proteome</keyword>
<keyword evidence="1" id="KW-0472">Membrane</keyword>
<dbReference type="Gene3D" id="1.20.5.160">
    <property type="entry name" value="Bacterial aa3 type cytochrome c oxidase subunit IV"/>
    <property type="match status" value="1"/>
</dbReference>
<evidence type="ECO:0000259" key="2">
    <source>
        <dbReference type="Pfam" id="PF07835"/>
    </source>
</evidence>
<sequence length="44" mass="4930">MAEHKHGSMDYSVQEKTYAGFMTFVTRVTIALVVFALFLAVFAT</sequence>
<dbReference type="EMBL" id="PVUF01000001">
    <property type="protein sequence ID" value="PRZ49978.1"/>
    <property type="molecule type" value="Genomic_DNA"/>
</dbReference>
<feature type="domain" description="Cytochrome c oxidase subunit IV bacterial aa3 type" evidence="2">
    <location>
        <begin position="4"/>
        <end position="42"/>
    </location>
</feature>
<accession>A0A2T1ANU3</accession>
<evidence type="ECO:0000313" key="5">
    <source>
        <dbReference type="Proteomes" id="UP000237718"/>
    </source>
</evidence>
<keyword evidence="1" id="KW-0812">Transmembrane</keyword>
<dbReference type="Proteomes" id="UP001302666">
    <property type="component" value="Chromosome"/>
</dbReference>
<keyword evidence="1" id="KW-1133">Transmembrane helix</keyword>
<protein>
    <submittedName>
        <fullName evidence="3 4">Aa3-type cytochrome c oxidase subunit IV</fullName>
    </submittedName>
</protein>
<dbReference type="SUPFAM" id="SSF81469">
    <property type="entry name" value="Bacterial aa3 type cytochrome c oxidase subunit IV"/>
    <property type="match status" value="1"/>
</dbReference>
<evidence type="ECO:0000313" key="3">
    <source>
        <dbReference type="EMBL" id="PRZ49978.1"/>
    </source>
</evidence>
<dbReference type="InterPro" id="IPR012422">
    <property type="entry name" value="Cyt_c_oxidase_su4_bac-aa3"/>
</dbReference>
<evidence type="ECO:0000313" key="6">
    <source>
        <dbReference type="Proteomes" id="UP001302666"/>
    </source>
</evidence>
<organism evidence="3 5">
    <name type="scientific">Tritonibacter scottomollicae</name>
    <name type="common">Epibacterium scottomollicae</name>
    <dbReference type="NCBI Taxonomy" id="483013"/>
    <lineage>
        <taxon>Bacteria</taxon>
        <taxon>Pseudomonadati</taxon>
        <taxon>Pseudomonadota</taxon>
        <taxon>Alphaproteobacteria</taxon>
        <taxon>Rhodobacterales</taxon>
        <taxon>Paracoccaceae</taxon>
        <taxon>Tritonibacter</taxon>
    </lineage>
</organism>
<feature type="transmembrane region" description="Helical" evidence="1">
    <location>
        <begin position="21"/>
        <end position="43"/>
    </location>
</feature>
<name>A0A2T1ANU3_TRISK</name>
<evidence type="ECO:0000313" key="4">
    <source>
        <dbReference type="EMBL" id="WOI31880.1"/>
    </source>
</evidence>
<dbReference type="Proteomes" id="UP000237718">
    <property type="component" value="Unassembled WGS sequence"/>
</dbReference>
<reference evidence="3 5" key="1">
    <citation type="submission" date="2018-03" db="EMBL/GenBank/DDBJ databases">
        <title>Genomic Encyclopedia of Archaeal and Bacterial Type Strains, Phase II (KMG-II): from individual species to whole genera.</title>
        <authorList>
            <person name="Goeker M."/>
        </authorList>
    </citation>
    <scope>NUCLEOTIDE SEQUENCE [LARGE SCALE GENOMIC DNA]</scope>
    <source>
        <strain evidence="3 5">DSM 25328</strain>
    </source>
</reference>
<gene>
    <name evidence="3" type="ORF">CLV89_101194</name>
    <name evidence="4" type="ORF">R1T40_12995</name>
</gene>
<dbReference type="EMBL" id="CP136704">
    <property type="protein sequence ID" value="WOI31880.1"/>
    <property type="molecule type" value="Genomic_DNA"/>
</dbReference>
<dbReference type="InterPro" id="IPR036596">
    <property type="entry name" value="Cyt-C_aa3_sf"/>
</dbReference>
<dbReference type="AlphaFoldDB" id="A0A2T1ANU3"/>
<reference evidence="4 6" key="2">
    <citation type="submission" date="2023-10" db="EMBL/GenBank/DDBJ databases">
        <title>Eight complete genome sequences of bacteria isolated from laboratory stock of Giant Kelp gametophytes.</title>
        <authorList>
            <person name="Tolentino B."/>
            <person name="Nuzhdin S."/>
        </authorList>
    </citation>
    <scope>NUCLEOTIDE SEQUENCE [LARGE SCALE GENOMIC DNA]</scope>
    <source>
        <strain evidence="4 6">LC.270.F.C4</strain>
    </source>
</reference>
<dbReference type="OrthoDB" id="7691500at2"/>
<dbReference type="Pfam" id="PF07835">
    <property type="entry name" value="COX4_pro_2"/>
    <property type="match status" value="1"/>
</dbReference>
<evidence type="ECO:0000256" key="1">
    <source>
        <dbReference type="SAM" id="Phobius"/>
    </source>
</evidence>